<feature type="transmembrane region" description="Helical" evidence="1">
    <location>
        <begin position="89"/>
        <end position="107"/>
    </location>
</feature>
<protein>
    <submittedName>
        <fullName evidence="2">Uncharacterized protein</fullName>
    </submittedName>
</protein>
<reference evidence="2" key="1">
    <citation type="journal article" date="2011" name="Environ. Microbiol.">
        <title>Genomic insights into the metabolic potential of the polycyclic aromatic hydrocarbon degrading sulfate-reducing Deltaproteobacterium N47.</title>
        <authorList>
            <person name="Bergmann F."/>
            <person name="Selesi D."/>
            <person name="Weinmaier T."/>
            <person name="Tischler P."/>
            <person name="Rattei T."/>
            <person name="Meckenstock R.U."/>
        </authorList>
    </citation>
    <scope>NUCLEOTIDE SEQUENCE</scope>
</reference>
<keyword evidence="1" id="KW-0812">Transmembrane</keyword>
<sequence length="112" mass="12223">MIYIIVILLLILVIANDSARELLITLIAFAAKWAIIVTILIAIIIFGACIFTTIRSTDISAIIATSPLMTFSSHLPIISLSALNLIENIVIGILIVGPIAAVIYDQYKMRKK</sequence>
<keyword evidence="1" id="KW-1133">Transmembrane helix</keyword>
<feature type="transmembrane region" description="Helical" evidence="1">
    <location>
        <begin position="29"/>
        <end position="54"/>
    </location>
</feature>
<accession>E1YFG4</accession>
<evidence type="ECO:0000256" key="1">
    <source>
        <dbReference type="SAM" id="Phobius"/>
    </source>
</evidence>
<dbReference type="EMBL" id="FR695872">
    <property type="protein sequence ID" value="CBX29308.1"/>
    <property type="molecule type" value="Genomic_DNA"/>
</dbReference>
<proteinExistence type="predicted"/>
<gene>
    <name evidence="2" type="ORF">N47_J02890</name>
</gene>
<feature type="transmembrane region" description="Helical" evidence="1">
    <location>
        <begin position="61"/>
        <end position="83"/>
    </location>
</feature>
<name>E1YFG4_9BACT</name>
<dbReference type="AlphaFoldDB" id="E1YFG4"/>
<keyword evidence="1" id="KW-0472">Membrane</keyword>
<evidence type="ECO:0000313" key="2">
    <source>
        <dbReference type="EMBL" id="CBX29308.1"/>
    </source>
</evidence>
<organism evidence="2">
    <name type="scientific">uncultured Desulfobacterium sp</name>
    <dbReference type="NCBI Taxonomy" id="201089"/>
    <lineage>
        <taxon>Bacteria</taxon>
        <taxon>Pseudomonadati</taxon>
        <taxon>Thermodesulfobacteriota</taxon>
        <taxon>Desulfobacteria</taxon>
        <taxon>Desulfobacterales</taxon>
        <taxon>Desulfobacteriaceae</taxon>
        <taxon>Desulfobacterium</taxon>
        <taxon>environmental samples</taxon>
    </lineage>
</organism>